<keyword evidence="6" id="KW-0906">Nuclear pore complex</keyword>
<keyword evidence="10" id="KW-1185">Reference proteome</keyword>
<protein>
    <recommendedName>
        <fullName evidence="11">Nuclear pore complex protein NUP107</fullName>
    </recommendedName>
</protein>
<comment type="subcellular location">
    <subcellularLocation>
        <location evidence="1">Nucleus</location>
        <location evidence="1">Nuclear pore complex</location>
    </subcellularLocation>
</comment>
<gene>
    <name evidence="9" type="ORF">HRI_001772800</name>
</gene>
<dbReference type="PANTHER" id="PTHR13003:SF2">
    <property type="entry name" value="NUCLEAR PORE COMPLEX PROTEIN NUP107"/>
    <property type="match status" value="1"/>
</dbReference>
<dbReference type="GO" id="GO:0017056">
    <property type="term" value="F:structural constituent of nuclear pore"/>
    <property type="evidence" value="ECO:0007669"/>
    <property type="project" value="InterPro"/>
</dbReference>
<dbReference type="GO" id="GO:0006406">
    <property type="term" value="P:mRNA export from nucleus"/>
    <property type="evidence" value="ECO:0007669"/>
    <property type="project" value="TreeGrafter"/>
</dbReference>
<feature type="region of interest" description="Disordered" evidence="8">
    <location>
        <begin position="78"/>
        <end position="103"/>
    </location>
</feature>
<reference evidence="9" key="1">
    <citation type="submission" date="2023-05" db="EMBL/GenBank/DDBJ databases">
        <title>Genome and transcriptome analyses reveal genes involved in the formation of fine ridges on petal epidermal cells in Hibiscus trionum.</title>
        <authorList>
            <person name="Koshimizu S."/>
            <person name="Masuda S."/>
            <person name="Ishii T."/>
            <person name="Shirasu K."/>
            <person name="Hoshino A."/>
            <person name="Arita M."/>
        </authorList>
    </citation>
    <scope>NUCLEOTIDE SEQUENCE</scope>
    <source>
        <strain evidence="9">Hamamatsu line</strain>
    </source>
</reference>
<dbReference type="GO" id="GO:0031080">
    <property type="term" value="C:nuclear pore outer ring"/>
    <property type="evidence" value="ECO:0007669"/>
    <property type="project" value="TreeGrafter"/>
</dbReference>
<evidence type="ECO:0000256" key="7">
    <source>
        <dbReference type="ARBA" id="ARBA00023242"/>
    </source>
</evidence>
<evidence type="ECO:0000256" key="1">
    <source>
        <dbReference type="ARBA" id="ARBA00004567"/>
    </source>
</evidence>
<keyword evidence="5" id="KW-0811">Translocation</keyword>
<evidence type="ECO:0000313" key="9">
    <source>
        <dbReference type="EMBL" id="GMI81035.1"/>
    </source>
</evidence>
<dbReference type="GO" id="GO:0000973">
    <property type="term" value="P:post-transcriptional tethering of RNA polymerase II gene DNA at nuclear periphery"/>
    <property type="evidence" value="ECO:0007669"/>
    <property type="project" value="TreeGrafter"/>
</dbReference>
<dbReference type="PANTHER" id="PTHR13003">
    <property type="entry name" value="NUP107-RELATED"/>
    <property type="match status" value="1"/>
</dbReference>
<dbReference type="EMBL" id="BSYR01000018">
    <property type="protein sequence ID" value="GMI81035.1"/>
    <property type="molecule type" value="Genomic_DNA"/>
</dbReference>
<evidence type="ECO:0000256" key="8">
    <source>
        <dbReference type="SAM" id="MobiDB-lite"/>
    </source>
</evidence>
<organism evidence="9 10">
    <name type="scientific">Hibiscus trionum</name>
    <name type="common">Flower of an hour</name>
    <dbReference type="NCBI Taxonomy" id="183268"/>
    <lineage>
        <taxon>Eukaryota</taxon>
        <taxon>Viridiplantae</taxon>
        <taxon>Streptophyta</taxon>
        <taxon>Embryophyta</taxon>
        <taxon>Tracheophyta</taxon>
        <taxon>Spermatophyta</taxon>
        <taxon>Magnoliopsida</taxon>
        <taxon>eudicotyledons</taxon>
        <taxon>Gunneridae</taxon>
        <taxon>Pentapetalae</taxon>
        <taxon>rosids</taxon>
        <taxon>malvids</taxon>
        <taxon>Malvales</taxon>
        <taxon>Malvaceae</taxon>
        <taxon>Malvoideae</taxon>
        <taxon>Hibiscus</taxon>
    </lineage>
</organism>
<keyword evidence="4" id="KW-0653">Protein transport</keyword>
<keyword evidence="2" id="KW-0813">Transport</keyword>
<evidence type="ECO:0000256" key="2">
    <source>
        <dbReference type="ARBA" id="ARBA00022448"/>
    </source>
</evidence>
<accession>A0A9W7LZX8</accession>
<proteinExistence type="predicted"/>
<evidence type="ECO:0000256" key="4">
    <source>
        <dbReference type="ARBA" id="ARBA00022927"/>
    </source>
</evidence>
<dbReference type="InterPro" id="IPR007252">
    <property type="entry name" value="Nup84/Nup107"/>
</dbReference>
<dbReference type="AlphaFoldDB" id="A0A9W7LZX8"/>
<comment type="caution">
    <text evidence="9">The sequence shown here is derived from an EMBL/GenBank/DDBJ whole genome shotgun (WGS) entry which is preliminary data.</text>
</comment>
<keyword evidence="7" id="KW-0539">Nucleus</keyword>
<evidence type="ECO:0008006" key="11">
    <source>
        <dbReference type="Google" id="ProtNLM"/>
    </source>
</evidence>
<evidence type="ECO:0000256" key="3">
    <source>
        <dbReference type="ARBA" id="ARBA00022816"/>
    </source>
</evidence>
<dbReference type="OrthoDB" id="3098at2759"/>
<dbReference type="Proteomes" id="UP001165190">
    <property type="component" value="Unassembled WGS sequence"/>
</dbReference>
<keyword evidence="3" id="KW-0509">mRNA transport</keyword>
<evidence type="ECO:0000256" key="5">
    <source>
        <dbReference type="ARBA" id="ARBA00023010"/>
    </source>
</evidence>
<evidence type="ECO:0000313" key="10">
    <source>
        <dbReference type="Proteomes" id="UP001165190"/>
    </source>
</evidence>
<sequence length="240" mass="27550">MDVEMETSPSYFDPRDHSAREKFRRYGKRYSSSSISPQQESRISKFNEAKLLYEGQIIHSPTNAALLLENIKQEAESFDTDNFDETPARARSASKRRPSNDGHRIAEVDNGVDTIRRLGSHALKACKIEEDLLADDGDTTFALFASLLDSALQGLMPIPDLILKFERSCRSVSESIRDESNIRHRVMEDKLMRQKAQLLLDEAATWSLLWYLYGKGNKSLTFYFYLSMLPCILFLKYRCS</sequence>
<evidence type="ECO:0000256" key="6">
    <source>
        <dbReference type="ARBA" id="ARBA00023132"/>
    </source>
</evidence>
<dbReference type="GO" id="GO:0006606">
    <property type="term" value="P:protein import into nucleus"/>
    <property type="evidence" value="ECO:0007669"/>
    <property type="project" value="TreeGrafter"/>
</dbReference>
<name>A0A9W7LZX8_HIBTR</name>